<name>A0A1X7R0J8_9SACH</name>
<evidence type="ECO:0000256" key="4">
    <source>
        <dbReference type="ARBA" id="ARBA00021353"/>
    </source>
</evidence>
<dbReference type="STRING" id="1789683.A0A1X7R0J8"/>
<feature type="compositionally biased region" description="Polar residues" evidence="9">
    <location>
        <begin position="352"/>
        <end position="377"/>
    </location>
</feature>
<reference evidence="10 11" key="1">
    <citation type="submission" date="2017-04" db="EMBL/GenBank/DDBJ databases">
        <authorList>
            <person name="Afonso C.L."/>
            <person name="Miller P.J."/>
            <person name="Scott M.A."/>
            <person name="Spackman E."/>
            <person name="Goraichik I."/>
            <person name="Dimitrov K.M."/>
            <person name="Suarez D.L."/>
            <person name="Swayne D.E."/>
        </authorList>
    </citation>
    <scope>NUCLEOTIDE SEQUENCE [LARGE SCALE GENOMIC DNA]</scope>
</reference>
<feature type="transmembrane region" description="Helical" evidence="8">
    <location>
        <begin position="49"/>
        <end position="73"/>
    </location>
</feature>
<evidence type="ECO:0000256" key="5">
    <source>
        <dbReference type="ARBA" id="ARBA00022692"/>
    </source>
</evidence>
<feature type="compositionally biased region" description="Basic and acidic residues" evidence="9">
    <location>
        <begin position="279"/>
        <end position="294"/>
    </location>
</feature>
<keyword evidence="5 8" id="KW-0812">Transmembrane</keyword>
<evidence type="ECO:0000313" key="10">
    <source>
        <dbReference type="EMBL" id="SMN19178.1"/>
    </source>
</evidence>
<comment type="caution">
    <text evidence="8">Lacks conserved residue(s) required for the propagation of feature annotation.</text>
</comment>
<evidence type="ECO:0000313" key="11">
    <source>
        <dbReference type="Proteomes" id="UP000196158"/>
    </source>
</evidence>
<dbReference type="InterPro" id="IPR038869">
    <property type="entry name" value="DLT1"/>
</dbReference>
<gene>
    <name evidence="8" type="primary">DLT1</name>
    <name evidence="10" type="ORF">KASA_0P03465G</name>
</gene>
<feature type="region of interest" description="Disordered" evidence="9">
    <location>
        <begin position="342"/>
        <end position="377"/>
    </location>
</feature>
<evidence type="ECO:0000256" key="2">
    <source>
        <dbReference type="ARBA" id="ARBA00004141"/>
    </source>
</evidence>
<dbReference type="GO" id="GO:0016020">
    <property type="term" value="C:membrane"/>
    <property type="evidence" value="ECO:0007669"/>
    <property type="project" value="UniProtKB-SubCell"/>
</dbReference>
<dbReference type="Proteomes" id="UP000196158">
    <property type="component" value="Unassembled WGS sequence"/>
</dbReference>
<evidence type="ECO:0000256" key="3">
    <source>
        <dbReference type="ARBA" id="ARBA00005550"/>
    </source>
</evidence>
<comment type="similarity">
    <text evidence="3 8">Belongs to the DLT1 family.</text>
</comment>
<comment type="function">
    <text evidence="1 8">Required for growth under high-pressure and low-temperature conditions.</text>
</comment>
<comment type="subcellular location">
    <subcellularLocation>
        <location evidence="2 8">Membrane</location>
        <topology evidence="2 8">Multi-pass membrane protein</topology>
    </subcellularLocation>
</comment>
<evidence type="ECO:0000256" key="8">
    <source>
        <dbReference type="RuleBase" id="RU367100"/>
    </source>
</evidence>
<protein>
    <recommendedName>
        <fullName evidence="4 8">Defect at low temperature protein 1</fullName>
    </recommendedName>
</protein>
<proteinExistence type="inferred from homology"/>
<dbReference type="EMBL" id="FXLY01000003">
    <property type="protein sequence ID" value="SMN19178.1"/>
    <property type="molecule type" value="Genomic_DNA"/>
</dbReference>
<dbReference type="OrthoDB" id="4096362at2759"/>
<keyword evidence="11" id="KW-1185">Reference proteome</keyword>
<sequence length="377" mass="43291">MWKPSRKIRDFLYRSTFALFTLLLILFSAVLPIDTIAQAAESENNAFNTFIVVGALVVFVVVCVTLLVGRILYYRSCLIDIPRRYLPITPADLPHEESREFIVNSMERSKKLTVLFNTPQEPVIHAGLEPPRRCDIPNYDKIFPEYLDYKAAMKSIRSKFKYTGVFLPVSKTRADIDETISDLMNSNYIKNDYSDKEETIKAKRFIQLYEYCTFSGEDVTREQFLEFVELYIYFADTITSSLSNANISNSNESLQLKDSESVVHANTTSSGYTHTTNNENEKSHENYGVDNNRDKNIRYDVMDEPNSAYELSLNANDDNSNYTPYFPASNNLNLQTLESAPSIHSTRRRVQNRNQDNISEYSVSSPKNDSHSSVIHR</sequence>
<keyword evidence="7 8" id="KW-0472">Membrane</keyword>
<evidence type="ECO:0000256" key="7">
    <source>
        <dbReference type="ARBA" id="ARBA00023136"/>
    </source>
</evidence>
<evidence type="ECO:0000256" key="1">
    <source>
        <dbReference type="ARBA" id="ARBA00002489"/>
    </source>
</evidence>
<feature type="region of interest" description="Disordered" evidence="9">
    <location>
        <begin position="267"/>
        <end position="294"/>
    </location>
</feature>
<dbReference type="AlphaFoldDB" id="A0A1X7R0J8"/>
<accession>A0A1X7R0J8</accession>
<feature type="compositionally biased region" description="Polar residues" evidence="9">
    <location>
        <begin position="267"/>
        <end position="278"/>
    </location>
</feature>
<keyword evidence="6 8" id="KW-1133">Transmembrane helix</keyword>
<evidence type="ECO:0000256" key="9">
    <source>
        <dbReference type="SAM" id="MobiDB-lite"/>
    </source>
</evidence>
<evidence type="ECO:0000256" key="6">
    <source>
        <dbReference type="ARBA" id="ARBA00022989"/>
    </source>
</evidence>
<dbReference type="PANTHER" id="PTHR40021:SF1">
    <property type="entry name" value="DEFECT AT LOW TEMPERATURE PROTEIN 1"/>
    <property type="match status" value="1"/>
</dbReference>
<dbReference type="PANTHER" id="PTHR40021">
    <property type="entry name" value="DEFECT AT LOW TEMPERATURE PROTEIN 1"/>
    <property type="match status" value="1"/>
</dbReference>
<organism evidence="10 11">
    <name type="scientific">Maudiozyma saulgeensis</name>
    <dbReference type="NCBI Taxonomy" id="1789683"/>
    <lineage>
        <taxon>Eukaryota</taxon>
        <taxon>Fungi</taxon>
        <taxon>Dikarya</taxon>
        <taxon>Ascomycota</taxon>
        <taxon>Saccharomycotina</taxon>
        <taxon>Saccharomycetes</taxon>
        <taxon>Saccharomycetales</taxon>
        <taxon>Saccharomycetaceae</taxon>
        <taxon>Maudiozyma</taxon>
    </lineage>
</organism>